<dbReference type="GeneID" id="27697227"/>
<organism evidence="1 2">
    <name type="scientific">Cladophialophora bantiana (strain ATCC 10958 / CBS 173.52 / CDC B-1940 / NIH 8579)</name>
    <name type="common">Xylohypha bantiana</name>
    <dbReference type="NCBI Taxonomy" id="1442370"/>
    <lineage>
        <taxon>Eukaryota</taxon>
        <taxon>Fungi</taxon>
        <taxon>Dikarya</taxon>
        <taxon>Ascomycota</taxon>
        <taxon>Pezizomycotina</taxon>
        <taxon>Eurotiomycetes</taxon>
        <taxon>Chaetothyriomycetidae</taxon>
        <taxon>Chaetothyriales</taxon>
        <taxon>Herpotrichiellaceae</taxon>
        <taxon>Cladophialophora</taxon>
    </lineage>
</organism>
<name>A0A0D2IG27_CLAB1</name>
<evidence type="ECO:0000313" key="2">
    <source>
        <dbReference type="Proteomes" id="UP000053789"/>
    </source>
</evidence>
<gene>
    <name evidence="1" type="ORF">Z519_04299</name>
</gene>
<dbReference type="AlphaFoldDB" id="A0A0D2IG27"/>
<accession>A0A0D2IG27</accession>
<dbReference type="HOGENOM" id="CLU_1115641_0_0_1"/>
<evidence type="ECO:0000313" key="1">
    <source>
        <dbReference type="EMBL" id="KIW95714.1"/>
    </source>
</evidence>
<sequence length="249" mass="28441">MAGAREIPAIVVTPPSEDGPTSTVSILMTRHWGLWTSGTLRKLDRTNAKGENYLTSGDDDIKLVELLPRNDPPADRLKPTIDLLQRLLSTKEFSKGTEAPKSEDEIKLERLRKSDSSTTTKHTAVLESIKFRGEMMHAFEQECKKPWFNVDEFEDDLPPLLPPTRHIRIKAEELLKEFAESPIADVRDLLEARRQRETSVCKAWYGILKTHEQQFSRSPLFEPILDLVTGEGLDDWKDDNCQAWEEIMA</sequence>
<dbReference type="EMBL" id="KN846984">
    <property type="protein sequence ID" value="KIW95714.1"/>
    <property type="molecule type" value="Genomic_DNA"/>
</dbReference>
<dbReference type="VEuPathDB" id="FungiDB:Z519_04299"/>
<reference evidence="1" key="1">
    <citation type="submission" date="2015-01" db="EMBL/GenBank/DDBJ databases">
        <title>The Genome Sequence of Cladophialophora bantiana CBS 173.52.</title>
        <authorList>
            <consortium name="The Broad Institute Genomics Platform"/>
            <person name="Cuomo C."/>
            <person name="de Hoog S."/>
            <person name="Gorbushina A."/>
            <person name="Stielow B."/>
            <person name="Teixiera M."/>
            <person name="Abouelleil A."/>
            <person name="Chapman S.B."/>
            <person name="Priest M."/>
            <person name="Young S.K."/>
            <person name="Wortman J."/>
            <person name="Nusbaum C."/>
            <person name="Birren B."/>
        </authorList>
    </citation>
    <scope>NUCLEOTIDE SEQUENCE [LARGE SCALE GENOMIC DNA]</scope>
    <source>
        <strain evidence="1">CBS 173.52</strain>
    </source>
</reference>
<dbReference type="RefSeq" id="XP_016622383.1">
    <property type="nucleotide sequence ID" value="XM_016762045.1"/>
</dbReference>
<dbReference type="OrthoDB" id="4161430at2759"/>
<protein>
    <submittedName>
        <fullName evidence="1">Uncharacterized protein</fullName>
    </submittedName>
</protein>
<keyword evidence="2" id="KW-1185">Reference proteome</keyword>
<proteinExistence type="predicted"/>
<dbReference type="Proteomes" id="UP000053789">
    <property type="component" value="Unassembled WGS sequence"/>
</dbReference>